<organism evidence="1 2">
    <name type="scientific">Trametes coccinea (strain BRFM310)</name>
    <name type="common">Pycnoporus coccineus</name>
    <dbReference type="NCBI Taxonomy" id="1353009"/>
    <lineage>
        <taxon>Eukaryota</taxon>
        <taxon>Fungi</taxon>
        <taxon>Dikarya</taxon>
        <taxon>Basidiomycota</taxon>
        <taxon>Agaricomycotina</taxon>
        <taxon>Agaricomycetes</taxon>
        <taxon>Polyporales</taxon>
        <taxon>Polyporaceae</taxon>
        <taxon>Trametes</taxon>
    </lineage>
</organism>
<dbReference type="EMBL" id="KZ084258">
    <property type="protein sequence ID" value="OSC96166.1"/>
    <property type="molecule type" value="Genomic_DNA"/>
</dbReference>
<accession>A0A1Y2I4W1</accession>
<reference evidence="1 2" key="1">
    <citation type="journal article" date="2015" name="Biotechnol. Biofuels">
        <title>Enhanced degradation of softwood versus hardwood by the white-rot fungus Pycnoporus coccineus.</title>
        <authorList>
            <person name="Couturier M."/>
            <person name="Navarro D."/>
            <person name="Chevret D."/>
            <person name="Henrissat B."/>
            <person name="Piumi F."/>
            <person name="Ruiz-Duenas F.J."/>
            <person name="Martinez A.T."/>
            <person name="Grigoriev I.V."/>
            <person name="Riley R."/>
            <person name="Lipzen A."/>
            <person name="Berrin J.G."/>
            <person name="Master E.R."/>
            <person name="Rosso M.N."/>
        </authorList>
    </citation>
    <scope>NUCLEOTIDE SEQUENCE [LARGE SCALE GENOMIC DNA]</scope>
    <source>
        <strain evidence="1 2">BRFM310</strain>
    </source>
</reference>
<name>A0A1Y2I4W1_TRAC3</name>
<keyword evidence="2" id="KW-1185">Reference proteome</keyword>
<dbReference type="Proteomes" id="UP000193067">
    <property type="component" value="Unassembled WGS sequence"/>
</dbReference>
<dbReference type="AlphaFoldDB" id="A0A1Y2I4W1"/>
<sequence length="49" mass="5503">HCYAPCLNSEVRLRGPTPYSVISVLHLRSISNSPIPHHHAIAHHLRSNN</sequence>
<evidence type="ECO:0000313" key="1">
    <source>
        <dbReference type="EMBL" id="OSC96166.1"/>
    </source>
</evidence>
<proteinExistence type="predicted"/>
<evidence type="ECO:0000313" key="2">
    <source>
        <dbReference type="Proteomes" id="UP000193067"/>
    </source>
</evidence>
<protein>
    <submittedName>
        <fullName evidence="1">Uncharacterized protein</fullName>
    </submittedName>
</protein>
<gene>
    <name evidence="1" type="ORF">PYCCODRAFT_1441209</name>
</gene>
<feature type="non-terminal residue" evidence="1">
    <location>
        <position position="1"/>
    </location>
</feature>